<evidence type="ECO:0000256" key="1">
    <source>
        <dbReference type="SAM" id="MobiDB-lite"/>
    </source>
</evidence>
<dbReference type="KEGG" id="ncr:NCU07833"/>
<gene>
    <name evidence="2" type="ORF">NCU07833</name>
</gene>
<reference evidence="2 3" key="1">
    <citation type="journal article" date="2003" name="Nature">
        <title>The genome sequence of the filamentous fungus Neurospora crassa.</title>
        <authorList>
            <person name="Galagan J.E."/>
            <person name="Calvo S.E."/>
            <person name="Borkovich K.A."/>
            <person name="Selker E.U."/>
            <person name="Read N.D."/>
            <person name="Jaffe D."/>
            <person name="FitzHugh W."/>
            <person name="Ma L.J."/>
            <person name="Smirnov S."/>
            <person name="Purcell S."/>
            <person name="Rehman B."/>
            <person name="Elkins T."/>
            <person name="Engels R."/>
            <person name="Wang S."/>
            <person name="Nielsen C.B."/>
            <person name="Butler J."/>
            <person name="Endrizzi M."/>
            <person name="Qui D."/>
            <person name="Ianakiev P."/>
            <person name="Bell-Pedersen D."/>
            <person name="Nelson M.A."/>
            <person name="Werner-Washburne M."/>
            <person name="Selitrennikoff C.P."/>
            <person name="Kinsey J.A."/>
            <person name="Braun E.L."/>
            <person name="Zelter A."/>
            <person name="Schulte U."/>
            <person name="Kothe G.O."/>
            <person name="Jedd G."/>
            <person name="Mewes W."/>
            <person name="Staben C."/>
            <person name="Marcotte E."/>
            <person name="Greenberg D."/>
            <person name="Roy A."/>
            <person name="Foley K."/>
            <person name="Naylor J."/>
            <person name="Stange-Thomann N."/>
            <person name="Barrett R."/>
            <person name="Gnerre S."/>
            <person name="Kamal M."/>
            <person name="Kamvysselis M."/>
            <person name="Mauceli E."/>
            <person name="Bielke C."/>
            <person name="Rudd S."/>
            <person name="Frishman D."/>
            <person name="Krystofova S."/>
            <person name="Rasmussen C."/>
            <person name="Metzenberg R.L."/>
            <person name="Perkins D.D."/>
            <person name="Kroken S."/>
            <person name="Cogoni C."/>
            <person name="Macino G."/>
            <person name="Catcheside D."/>
            <person name="Li W."/>
            <person name="Pratt R.J."/>
            <person name="Osmani S.A."/>
            <person name="DeSouza C.P."/>
            <person name="Glass L."/>
            <person name="Orbach M.J."/>
            <person name="Berglund J.A."/>
            <person name="Voelker R."/>
            <person name="Yarden O."/>
            <person name="Plamann M."/>
            <person name="Seiler S."/>
            <person name="Dunlap J."/>
            <person name="Radford A."/>
            <person name="Aramayo R."/>
            <person name="Natvig D.O."/>
            <person name="Alex L.A."/>
            <person name="Mannhaupt G."/>
            <person name="Ebbole D.J."/>
            <person name="Freitag M."/>
            <person name="Paulsen I."/>
            <person name="Sachs M.S."/>
            <person name="Lander E.S."/>
            <person name="Nusbaum C."/>
            <person name="Birren B."/>
        </authorList>
    </citation>
    <scope>NUCLEOTIDE SEQUENCE [LARGE SCALE GENOMIC DNA]</scope>
    <source>
        <strain evidence="3">ATCC 24698 / 74-OR23-1A / CBS 708.71 / DSM 1257 / FGSC 987</strain>
    </source>
</reference>
<dbReference type="EMBL" id="CM002238">
    <property type="protein sequence ID" value="EAA33718.1"/>
    <property type="molecule type" value="Genomic_DNA"/>
</dbReference>
<dbReference type="HOGENOM" id="CLU_2292415_0_0_1"/>
<dbReference type="VEuPathDB" id="FungiDB:NCU07833"/>
<name>Q7SBD2_NEUCR</name>
<evidence type="ECO:0000313" key="2">
    <source>
        <dbReference type="EMBL" id="EAA33718.1"/>
    </source>
</evidence>
<dbReference type="RefSeq" id="XP_962954.1">
    <property type="nucleotide sequence ID" value="XM_957861.2"/>
</dbReference>
<dbReference type="GeneID" id="3879102"/>
<proteinExistence type="predicted"/>
<sequence>MSPRRRLHLGLNHPTLNPSPGYDPANPGPIQYHAFFRASIMLPNMASESHQIKLDKLRLLSWMPNGRKGSLGWVADIMSFCIDISYLREHELAKAYRPKRL</sequence>
<protein>
    <submittedName>
        <fullName evidence="2">Uncharacterized protein</fullName>
    </submittedName>
</protein>
<evidence type="ECO:0000313" key="3">
    <source>
        <dbReference type="Proteomes" id="UP000001805"/>
    </source>
</evidence>
<accession>Q7SBD2</accession>
<organism evidence="2 3">
    <name type="scientific">Neurospora crassa (strain ATCC 24698 / 74-OR23-1A / CBS 708.71 / DSM 1257 / FGSC 987)</name>
    <dbReference type="NCBI Taxonomy" id="367110"/>
    <lineage>
        <taxon>Eukaryota</taxon>
        <taxon>Fungi</taxon>
        <taxon>Dikarya</taxon>
        <taxon>Ascomycota</taxon>
        <taxon>Pezizomycotina</taxon>
        <taxon>Sordariomycetes</taxon>
        <taxon>Sordariomycetidae</taxon>
        <taxon>Sordariales</taxon>
        <taxon>Sordariaceae</taxon>
        <taxon>Neurospora</taxon>
    </lineage>
</organism>
<dbReference type="InParanoid" id="Q7SBD2"/>
<dbReference type="PaxDb" id="5141-EFNCRP00000007488"/>
<dbReference type="AlphaFoldDB" id="Q7SBD2"/>
<feature type="region of interest" description="Disordered" evidence="1">
    <location>
        <begin position="1"/>
        <end position="23"/>
    </location>
</feature>
<dbReference type="Proteomes" id="UP000001805">
    <property type="component" value="Chromosome 3, Linkage Group III"/>
</dbReference>
<keyword evidence="3" id="KW-1185">Reference proteome</keyword>